<evidence type="ECO:0000256" key="8">
    <source>
        <dbReference type="ARBA" id="ARBA00022777"/>
    </source>
</evidence>
<comment type="catalytic activity">
    <reaction evidence="1">
        <text>ATP + protein L-histidine = ADP + protein N-phospho-L-histidine.</text>
        <dbReference type="EC" id="2.7.13.3"/>
    </reaction>
</comment>
<comment type="caution">
    <text evidence="17">The sequence shown here is derived from an EMBL/GenBank/DDBJ whole genome shotgun (WGS) entry which is preliminary data.</text>
</comment>
<dbReference type="SUPFAM" id="SSF50341">
    <property type="entry name" value="CheW-like"/>
    <property type="match status" value="1"/>
</dbReference>
<dbReference type="InterPro" id="IPR051315">
    <property type="entry name" value="Bact_Chemotaxis_CheA"/>
</dbReference>
<evidence type="ECO:0000256" key="12">
    <source>
        <dbReference type="PROSITE-ProRule" id="PRU00110"/>
    </source>
</evidence>
<dbReference type="InterPro" id="IPR036061">
    <property type="entry name" value="CheW-like_dom_sf"/>
</dbReference>
<keyword evidence="9" id="KW-0067">ATP-binding</keyword>
<dbReference type="CDD" id="cd00088">
    <property type="entry name" value="HPT"/>
    <property type="match status" value="1"/>
</dbReference>
<dbReference type="GO" id="GO:0005524">
    <property type="term" value="F:ATP binding"/>
    <property type="evidence" value="ECO:0007669"/>
    <property type="project" value="UniProtKB-KW"/>
</dbReference>
<dbReference type="Gene3D" id="2.30.30.40">
    <property type="entry name" value="SH3 Domains"/>
    <property type="match status" value="1"/>
</dbReference>
<dbReference type="SUPFAM" id="SSF55874">
    <property type="entry name" value="ATPase domain of HSP90 chaperone/DNA topoisomerase II/histidine kinase"/>
    <property type="match status" value="1"/>
</dbReference>
<dbReference type="InterPro" id="IPR004358">
    <property type="entry name" value="Sig_transdc_His_kin-like_C"/>
</dbReference>
<keyword evidence="4" id="KW-0145">Chemotaxis</keyword>
<evidence type="ECO:0000256" key="3">
    <source>
        <dbReference type="ARBA" id="ARBA00021495"/>
    </source>
</evidence>
<dbReference type="PANTHER" id="PTHR43395:SF10">
    <property type="entry name" value="CHEMOTAXIS PROTEIN CHEA"/>
    <property type="match status" value="1"/>
</dbReference>
<dbReference type="EMBL" id="JACOFV010000015">
    <property type="protein sequence ID" value="MBC3863545.1"/>
    <property type="molecule type" value="Genomic_DNA"/>
</dbReference>
<dbReference type="InterPro" id="IPR002545">
    <property type="entry name" value="CheW-lke_dom"/>
</dbReference>
<keyword evidence="8" id="KW-0418">Kinase</keyword>
<evidence type="ECO:0000256" key="10">
    <source>
        <dbReference type="ARBA" id="ARBA00023012"/>
    </source>
</evidence>
<dbReference type="GO" id="GO:0005737">
    <property type="term" value="C:cytoplasm"/>
    <property type="evidence" value="ECO:0007669"/>
    <property type="project" value="InterPro"/>
</dbReference>
<dbReference type="InterPro" id="IPR003594">
    <property type="entry name" value="HATPase_dom"/>
</dbReference>
<dbReference type="Pfam" id="PF01584">
    <property type="entry name" value="CheW"/>
    <property type="match status" value="1"/>
</dbReference>
<dbReference type="FunFam" id="3.30.565.10:FF:000016">
    <property type="entry name" value="Chemotaxis protein CheA, putative"/>
    <property type="match status" value="1"/>
</dbReference>
<dbReference type="InterPro" id="IPR037006">
    <property type="entry name" value="CheA-like_homodim_sf"/>
</dbReference>
<dbReference type="InterPro" id="IPR008207">
    <property type="entry name" value="Sig_transdc_His_kin_Hpt_dom"/>
</dbReference>
<dbReference type="InterPro" id="IPR005467">
    <property type="entry name" value="His_kinase_dom"/>
</dbReference>
<evidence type="ECO:0000256" key="6">
    <source>
        <dbReference type="ARBA" id="ARBA00022679"/>
    </source>
</evidence>
<sequence>MSFDFEMKAALETFIVESRDLLRDMEDLLLSLEHSDDSVDAINAIFRAAHTIKGSSGLFGLDHVVRFTHVLESLLDKVRDGDIPISSQLVAVLLPCCDHLGLLIDRIAAGELGDAIDLAAAGAQLHLQLGQFLDQKPDGSTDHGRLAHHRHDEANPASRTEGEAVDAGNWYLSLRFGPDCLRNGMDPLSFIRYLSTLGDVVHLITLSNDLPEAEDMDPETCYLGFEVVLKSNATKEAIENVFEFVNEDSVIRIVPPNSKIDEYIEIINALPNDDELLGEILIKSGVLTKNELETCLQLQKQRKENLSPEDRASQLPIGEILVKEEMLQALVLTAALNKQQQVKDSKARERQSIRVDAERLDKLIDLVGELVIAGAGANLRASKTADIALLESTSEVMRLVEEVRDSALQLRMVPIGTTFSRFQRVVRDVSMELGKDIVLEISGGDTEVDKSVVEKIGDPLMHLVRNSMDHGIESSAIRLARGKPAQGILRLNAYHESGSIIIEVSDDGGGLNKDKILAKAVERGLVAPNTNLSDREIYALIFEPGFSTADQVSNLSGRGVGMDVVKRNVNALRGTIDIDSEMGVGATMRIRLPLTLAIIDGFLVGVGTSSFVVPLDHVIECLELPKDNQDLDYMDLRGEVLPFIRLRHLFDIEGDVPRRQNIVVVGYGNTKAGLVVDRLMGEFQTVIKPLGRLFNHVKGLGGSTILGSGEVALILSIPAMTQLYTAQEQRKHLTSSMSVIGNSKQVQEV</sequence>
<dbReference type="GO" id="GO:0006935">
    <property type="term" value="P:chemotaxis"/>
    <property type="evidence" value="ECO:0007669"/>
    <property type="project" value="UniProtKB-KW"/>
</dbReference>
<dbReference type="InterPro" id="IPR004105">
    <property type="entry name" value="CheA-like_dim"/>
</dbReference>
<dbReference type="SMART" id="SM00073">
    <property type="entry name" value="HPT"/>
    <property type="match status" value="1"/>
</dbReference>
<dbReference type="InterPro" id="IPR036641">
    <property type="entry name" value="HPT_dom_sf"/>
</dbReference>
<dbReference type="PROSITE" id="PS50109">
    <property type="entry name" value="HIS_KIN"/>
    <property type="match status" value="1"/>
</dbReference>
<dbReference type="Gene3D" id="1.10.287.560">
    <property type="entry name" value="Histidine kinase CheA-like, homodimeric domain"/>
    <property type="match status" value="1"/>
</dbReference>
<dbReference type="PROSITE" id="PS50851">
    <property type="entry name" value="CHEW"/>
    <property type="match status" value="1"/>
</dbReference>
<dbReference type="CDD" id="cd16916">
    <property type="entry name" value="HATPase_CheA-like"/>
    <property type="match status" value="1"/>
</dbReference>
<dbReference type="Pfam" id="PF02518">
    <property type="entry name" value="HATPase_c"/>
    <property type="match status" value="1"/>
</dbReference>
<dbReference type="InterPro" id="IPR036097">
    <property type="entry name" value="HisK_dim/P_sf"/>
</dbReference>
<keyword evidence="7" id="KW-0547">Nucleotide-binding</keyword>
<dbReference type="AlphaFoldDB" id="A0A923HIA8"/>
<dbReference type="SUPFAM" id="SSF47226">
    <property type="entry name" value="Histidine-containing phosphotransfer domain, HPT domain"/>
    <property type="match status" value="1"/>
</dbReference>
<dbReference type="Pfam" id="PF02895">
    <property type="entry name" value="H-kinase_dim"/>
    <property type="match status" value="1"/>
</dbReference>
<keyword evidence="10" id="KW-0902">Two-component regulatory system</keyword>
<dbReference type="PRINTS" id="PR00344">
    <property type="entry name" value="BCTRLSENSOR"/>
</dbReference>
<gene>
    <name evidence="17" type="ORF">H8K32_15675</name>
</gene>
<feature type="region of interest" description="Disordered" evidence="13">
    <location>
        <begin position="139"/>
        <end position="160"/>
    </location>
</feature>
<evidence type="ECO:0000256" key="7">
    <source>
        <dbReference type="ARBA" id="ARBA00022741"/>
    </source>
</evidence>
<evidence type="ECO:0000313" key="18">
    <source>
        <dbReference type="Proteomes" id="UP000634011"/>
    </source>
</evidence>
<dbReference type="InterPro" id="IPR036890">
    <property type="entry name" value="HATPase_C_sf"/>
</dbReference>
<keyword evidence="18" id="KW-1185">Reference proteome</keyword>
<evidence type="ECO:0000256" key="1">
    <source>
        <dbReference type="ARBA" id="ARBA00000085"/>
    </source>
</evidence>
<evidence type="ECO:0000256" key="5">
    <source>
        <dbReference type="ARBA" id="ARBA00022553"/>
    </source>
</evidence>
<dbReference type="Pfam" id="PF01627">
    <property type="entry name" value="Hpt"/>
    <property type="match status" value="1"/>
</dbReference>
<dbReference type="Gene3D" id="1.20.120.160">
    <property type="entry name" value="HPT domain"/>
    <property type="match status" value="1"/>
</dbReference>
<reference evidence="17" key="1">
    <citation type="submission" date="2020-08" db="EMBL/GenBank/DDBJ databases">
        <title>Novel species isolated from subtropical streams in China.</title>
        <authorList>
            <person name="Lu H."/>
        </authorList>
    </citation>
    <scope>NUCLEOTIDE SEQUENCE</scope>
    <source>
        <strain evidence="17">KACC 12607</strain>
    </source>
</reference>
<evidence type="ECO:0000313" key="17">
    <source>
        <dbReference type="EMBL" id="MBC3863545.1"/>
    </source>
</evidence>
<dbReference type="GO" id="GO:0000155">
    <property type="term" value="F:phosphorelay sensor kinase activity"/>
    <property type="evidence" value="ECO:0007669"/>
    <property type="project" value="InterPro"/>
</dbReference>
<dbReference type="Proteomes" id="UP000634011">
    <property type="component" value="Unassembled WGS sequence"/>
</dbReference>
<protein>
    <recommendedName>
        <fullName evidence="3">Chemotaxis protein CheA</fullName>
        <ecNumber evidence="2">2.7.13.3</ecNumber>
    </recommendedName>
</protein>
<feature type="modified residue" description="Phosphohistidine" evidence="12">
    <location>
        <position position="50"/>
    </location>
</feature>
<evidence type="ECO:0000256" key="9">
    <source>
        <dbReference type="ARBA" id="ARBA00022840"/>
    </source>
</evidence>
<dbReference type="Gene3D" id="3.30.565.10">
    <property type="entry name" value="Histidine kinase-like ATPase, C-terminal domain"/>
    <property type="match status" value="1"/>
</dbReference>
<keyword evidence="6" id="KW-0808">Transferase</keyword>
<dbReference type="SMART" id="SM00387">
    <property type="entry name" value="HATPase_c"/>
    <property type="match status" value="1"/>
</dbReference>
<dbReference type="PROSITE" id="PS50894">
    <property type="entry name" value="HPT"/>
    <property type="match status" value="1"/>
</dbReference>
<evidence type="ECO:0000256" key="13">
    <source>
        <dbReference type="SAM" id="MobiDB-lite"/>
    </source>
</evidence>
<keyword evidence="5 12" id="KW-0597">Phosphoprotein</keyword>
<organism evidence="17 18">
    <name type="scientific">Undibacterium jejuense</name>
    <dbReference type="NCBI Taxonomy" id="1344949"/>
    <lineage>
        <taxon>Bacteria</taxon>
        <taxon>Pseudomonadati</taxon>
        <taxon>Pseudomonadota</taxon>
        <taxon>Betaproteobacteria</taxon>
        <taxon>Burkholderiales</taxon>
        <taxon>Oxalobacteraceae</taxon>
        <taxon>Undibacterium</taxon>
    </lineage>
</organism>
<dbReference type="EC" id="2.7.13.3" evidence="2"/>
<dbReference type="SMART" id="SM01231">
    <property type="entry name" value="H-kinase_dim"/>
    <property type="match status" value="1"/>
</dbReference>
<feature type="domain" description="Histidine kinase" evidence="14">
    <location>
        <begin position="389"/>
        <end position="596"/>
    </location>
</feature>
<evidence type="ECO:0000259" key="14">
    <source>
        <dbReference type="PROSITE" id="PS50109"/>
    </source>
</evidence>
<evidence type="ECO:0000259" key="15">
    <source>
        <dbReference type="PROSITE" id="PS50851"/>
    </source>
</evidence>
<dbReference type="SMART" id="SM00260">
    <property type="entry name" value="CheW"/>
    <property type="match status" value="1"/>
</dbReference>
<dbReference type="SUPFAM" id="SSF47384">
    <property type="entry name" value="Homodimeric domain of signal transducing histidine kinase"/>
    <property type="match status" value="1"/>
</dbReference>
<feature type="compositionally biased region" description="Basic and acidic residues" evidence="13">
    <location>
        <begin position="139"/>
        <end position="154"/>
    </location>
</feature>
<comment type="function">
    <text evidence="11">Involved in the transmission of sensory signals from the chemoreceptors to the flagellar motors. CheA is autophosphorylated; it can transfer its phosphate group to either CheB or CheY.</text>
</comment>
<dbReference type="PANTHER" id="PTHR43395">
    <property type="entry name" value="SENSOR HISTIDINE KINASE CHEA"/>
    <property type="match status" value="1"/>
</dbReference>
<evidence type="ECO:0000256" key="11">
    <source>
        <dbReference type="ARBA" id="ARBA00035100"/>
    </source>
</evidence>
<feature type="domain" description="HPt" evidence="16">
    <location>
        <begin position="3"/>
        <end position="107"/>
    </location>
</feature>
<evidence type="ECO:0000259" key="16">
    <source>
        <dbReference type="PROSITE" id="PS50894"/>
    </source>
</evidence>
<feature type="domain" description="CheW-like" evidence="15">
    <location>
        <begin position="591"/>
        <end position="726"/>
    </location>
</feature>
<proteinExistence type="predicted"/>
<dbReference type="RefSeq" id="WP_186913489.1">
    <property type="nucleotide sequence ID" value="NZ_JACOFV010000015.1"/>
</dbReference>
<evidence type="ECO:0000256" key="4">
    <source>
        <dbReference type="ARBA" id="ARBA00022500"/>
    </source>
</evidence>
<evidence type="ECO:0000256" key="2">
    <source>
        <dbReference type="ARBA" id="ARBA00012438"/>
    </source>
</evidence>
<name>A0A923HIA8_9BURK</name>
<accession>A0A923HIA8</accession>